<accession>A0ABS6HN36</accession>
<keyword evidence="3" id="KW-1185">Reference proteome</keyword>
<dbReference type="EMBL" id="JAHBOM010000010">
    <property type="protein sequence ID" value="MBU8824104.1"/>
    <property type="molecule type" value="Genomic_DNA"/>
</dbReference>
<feature type="domain" description="DUF7172" evidence="1">
    <location>
        <begin position="1"/>
        <end position="198"/>
    </location>
</feature>
<organism evidence="2 3">
    <name type="scientific">Mycolicibacterium goodii</name>
    <name type="common">Mycobacterium goodii</name>
    <dbReference type="NCBI Taxonomy" id="134601"/>
    <lineage>
        <taxon>Bacteria</taxon>
        <taxon>Bacillati</taxon>
        <taxon>Actinomycetota</taxon>
        <taxon>Actinomycetes</taxon>
        <taxon>Mycobacteriales</taxon>
        <taxon>Mycobacteriaceae</taxon>
        <taxon>Mycolicibacterium</taxon>
    </lineage>
</organism>
<proteinExistence type="predicted"/>
<comment type="caution">
    <text evidence="2">The sequence shown here is derived from an EMBL/GenBank/DDBJ whole genome shotgun (WGS) entry which is preliminary data.</text>
</comment>
<evidence type="ECO:0000313" key="3">
    <source>
        <dbReference type="Proteomes" id="UP000696413"/>
    </source>
</evidence>
<dbReference type="Pfam" id="PF23787">
    <property type="entry name" value="DUF7172"/>
    <property type="match status" value="1"/>
</dbReference>
<dbReference type="Proteomes" id="UP000696413">
    <property type="component" value="Unassembled WGS sequence"/>
</dbReference>
<reference evidence="2 3" key="1">
    <citation type="submission" date="2021-05" db="EMBL/GenBank/DDBJ databases">
        <title>Draft Genome Sequences of Clinical Respiratory Isolates of Mycobacterium goodii Recovered in Ireland.</title>
        <authorList>
            <person name="Flanagan P.R."/>
            <person name="Mok S."/>
            <person name="Roycroft E."/>
            <person name="Rogers T.R."/>
            <person name="Fitzgibbon M."/>
        </authorList>
    </citation>
    <scope>NUCLEOTIDE SEQUENCE [LARGE SCALE GENOMIC DNA]</scope>
    <source>
        <strain evidence="2 3">14IE55</strain>
    </source>
</reference>
<protein>
    <recommendedName>
        <fullName evidence="1">DUF7172 domain-containing protein</fullName>
    </recommendedName>
</protein>
<gene>
    <name evidence="2" type="ORF">KL859_14660</name>
</gene>
<dbReference type="RefSeq" id="WP_214394956.1">
    <property type="nucleotide sequence ID" value="NZ_JAHBOL010000014.1"/>
</dbReference>
<evidence type="ECO:0000259" key="1">
    <source>
        <dbReference type="Pfam" id="PF23787"/>
    </source>
</evidence>
<name>A0ABS6HN36_MYCGD</name>
<sequence>MSIRLCTAEHMLSTVDGLDMRRTWFPRVVAERFLESTKDGKITRAPDPVLTINGDVTWYNNNPDAQLVWVQVNRAPRSIVAQNPSTVVIHDAWTWAKGRRPVADYPSVTQDAFGGRAQIDRPEAAADAVKFGRLYIDGESSQAQVPIGEIGPRESLHFRYTASVQTPNTWTAPSEYEPRWETQARWARLIVLASPVGAS</sequence>
<dbReference type="InterPro" id="IPR055596">
    <property type="entry name" value="DUF7172"/>
</dbReference>
<evidence type="ECO:0000313" key="2">
    <source>
        <dbReference type="EMBL" id="MBU8824104.1"/>
    </source>
</evidence>